<proteinExistence type="inferred from homology"/>
<protein>
    <submittedName>
        <fullName evidence="6">NUDIX hydrolase</fullName>
    </submittedName>
</protein>
<dbReference type="PANTHER" id="PTHR43046:SF14">
    <property type="entry name" value="MUTT_NUDIX FAMILY PROTEIN"/>
    <property type="match status" value="1"/>
</dbReference>
<organism evidence="6 7">
    <name type="scientific">Microbacterium bovistercoris</name>
    <dbReference type="NCBI Taxonomy" id="2293570"/>
    <lineage>
        <taxon>Bacteria</taxon>
        <taxon>Bacillati</taxon>
        <taxon>Actinomycetota</taxon>
        <taxon>Actinomycetes</taxon>
        <taxon>Micrococcales</taxon>
        <taxon>Microbacteriaceae</taxon>
        <taxon>Microbacterium</taxon>
    </lineage>
</organism>
<dbReference type="InterPro" id="IPR020084">
    <property type="entry name" value="NUDIX_hydrolase_CS"/>
</dbReference>
<dbReference type="Proteomes" id="UP000262172">
    <property type="component" value="Unassembled WGS sequence"/>
</dbReference>
<dbReference type="RefSeq" id="WP_116242557.1">
    <property type="nucleotide sequence ID" value="NZ_QUAB01000044.1"/>
</dbReference>
<dbReference type="PROSITE" id="PS51462">
    <property type="entry name" value="NUDIX"/>
    <property type="match status" value="1"/>
</dbReference>
<gene>
    <name evidence="6" type="ORF">DY023_11910</name>
</gene>
<dbReference type="PRINTS" id="PR00502">
    <property type="entry name" value="NUDIXFAMILY"/>
</dbReference>
<dbReference type="AlphaFoldDB" id="A0A371NTC5"/>
<dbReference type="GO" id="GO:0016787">
    <property type="term" value="F:hydrolase activity"/>
    <property type="evidence" value="ECO:0007669"/>
    <property type="project" value="UniProtKB-KW"/>
</dbReference>
<evidence type="ECO:0000256" key="1">
    <source>
        <dbReference type="ARBA" id="ARBA00001946"/>
    </source>
</evidence>
<dbReference type="SUPFAM" id="SSF55811">
    <property type="entry name" value="Nudix"/>
    <property type="match status" value="1"/>
</dbReference>
<dbReference type="Gene3D" id="3.90.79.10">
    <property type="entry name" value="Nucleoside Triphosphate Pyrophosphohydrolase"/>
    <property type="match status" value="1"/>
</dbReference>
<comment type="caution">
    <text evidence="6">The sequence shown here is derived from an EMBL/GenBank/DDBJ whole genome shotgun (WGS) entry which is preliminary data.</text>
</comment>
<evidence type="ECO:0000259" key="5">
    <source>
        <dbReference type="PROSITE" id="PS51462"/>
    </source>
</evidence>
<sequence>MAAAEWWDVTDADGVPTGATFERGAPGWPPTGGFHVVATVCVRRDDGMLLLTQRSATKDCPLDWEFPGGSVLAGETSIEGAARELREETGIAVSAESMAFVGRFAEENALIDLYVAPAASDVEVEVDPVEVASAEWLTVDEVEARWRGGLMAPPWEARLDALWAPLRTVLAGR</sequence>
<feature type="domain" description="Nudix hydrolase" evidence="5">
    <location>
        <begin position="33"/>
        <end position="166"/>
    </location>
</feature>
<dbReference type="PROSITE" id="PS00893">
    <property type="entry name" value="NUDIX_BOX"/>
    <property type="match status" value="1"/>
</dbReference>
<evidence type="ECO:0000313" key="7">
    <source>
        <dbReference type="Proteomes" id="UP000262172"/>
    </source>
</evidence>
<keyword evidence="3 4" id="KW-0378">Hydrolase</keyword>
<evidence type="ECO:0000256" key="2">
    <source>
        <dbReference type="ARBA" id="ARBA00005582"/>
    </source>
</evidence>
<dbReference type="InterPro" id="IPR015797">
    <property type="entry name" value="NUDIX_hydrolase-like_dom_sf"/>
</dbReference>
<dbReference type="PANTHER" id="PTHR43046">
    <property type="entry name" value="GDP-MANNOSE MANNOSYL HYDROLASE"/>
    <property type="match status" value="1"/>
</dbReference>
<reference evidence="6 7" key="1">
    <citation type="submission" date="2018-08" db="EMBL/GenBank/DDBJ databases">
        <title>Isolation, diversity and antifungal activity of Actinobacteria from cow dung.</title>
        <authorList>
            <person name="Ling L."/>
        </authorList>
    </citation>
    <scope>NUCLEOTIDE SEQUENCE [LARGE SCALE GENOMIC DNA]</scope>
    <source>
        <strain evidence="6 7">NEAU-LLE</strain>
    </source>
</reference>
<keyword evidence="7" id="KW-1185">Reference proteome</keyword>
<comment type="cofactor">
    <cofactor evidence="1">
        <name>Mg(2+)</name>
        <dbReference type="ChEBI" id="CHEBI:18420"/>
    </cofactor>
</comment>
<dbReference type="EMBL" id="QUAB01000044">
    <property type="protein sequence ID" value="REJ04952.1"/>
    <property type="molecule type" value="Genomic_DNA"/>
</dbReference>
<dbReference type="OrthoDB" id="9804442at2"/>
<dbReference type="InterPro" id="IPR020476">
    <property type="entry name" value="Nudix_hydrolase"/>
</dbReference>
<evidence type="ECO:0000256" key="4">
    <source>
        <dbReference type="RuleBase" id="RU003476"/>
    </source>
</evidence>
<evidence type="ECO:0000313" key="6">
    <source>
        <dbReference type="EMBL" id="REJ04952.1"/>
    </source>
</evidence>
<evidence type="ECO:0000256" key="3">
    <source>
        <dbReference type="ARBA" id="ARBA00022801"/>
    </source>
</evidence>
<accession>A0A371NTC5</accession>
<dbReference type="Pfam" id="PF00293">
    <property type="entry name" value="NUDIX"/>
    <property type="match status" value="1"/>
</dbReference>
<name>A0A371NTC5_9MICO</name>
<comment type="similarity">
    <text evidence="2 4">Belongs to the Nudix hydrolase family.</text>
</comment>
<dbReference type="InterPro" id="IPR000086">
    <property type="entry name" value="NUDIX_hydrolase_dom"/>
</dbReference>